<evidence type="ECO:0000313" key="10">
    <source>
        <dbReference type="EMBL" id="MBF6354664.1"/>
    </source>
</evidence>
<proteinExistence type="predicted"/>
<name>A0ABS0D863_9NOCA</name>
<dbReference type="Gene3D" id="3.40.50.300">
    <property type="entry name" value="P-loop containing nucleotide triphosphate hydrolases"/>
    <property type="match status" value="1"/>
</dbReference>
<dbReference type="InterPro" id="IPR003439">
    <property type="entry name" value="ABC_transporter-like_ATP-bd"/>
</dbReference>
<dbReference type="PANTHER" id="PTHR42781:SF4">
    <property type="entry name" value="SPERMIDINE_PUTRESCINE IMPORT ATP-BINDING PROTEIN POTA"/>
    <property type="match status" value="1"/>
</dbReference>
<gene>
    <name evidence="10" type="ORF">IU449_08930</name>
</gene>
<protein>
    <submittedName>
        <fullName evidence="10">ABC transporter ATP-binding protein</fullName>
    </submittedName>
</protein>
<accession>A0ABS0D863</accession>
<dbReference type="GO" id="GO:0005524">
    <property type="term" value="F:ATP binding"/>
    <property type="evidence" value="ECO:0007669"/>
    <property type="project" value="UniProtKB-KW"/>
</dbReference>
<dbReference type="EMBL" id="JADLQN010000001">
    <property type="protein sequence ID" value="MBF6354664.1"/>
    <property type="molecule type" value="Genomic_DNA"/>
</dbReference>
<dbReference type="SUPFAM" id="SSF52540">
    <property type="entry name" value="P-loop containing nucleoside triphosphate hydrolases"/>
    <property type="match status" value="1"/>
</dbReference>
<keyword evidence="1" id="KW-0813">Transport</keyword>
<dbReference type="PROSITE" id="PS00211">
    <property type="entry name" value="ABC_TRANSPORTER_1"/>
    <property type="match status" value="1"/>
</dbReference>
<evidence type="ECO:0000259" key="9">
    <source>
        <dbReference type="PROSITE" id="PS50893"/>
    </source>
</evidence>
<dbReference type="Pfam" id="PF08402">
    <property type="entry name" value="TOBE_2"/>
    <property type="match status" value="1"/>
</dbReference>
<dbReference type="InterPro" id="IPR050093">
    <property type="entry name" value="ABC_SmlMolc_Importer"/>
</dbReference>
<evidence type="ECO:0000256" key="5">
    <source>
        <dbReference type="ARBA" id="ARBA00022840"/>
    </source>
</evidence>
<evidence type="ECO:0000256" key="1">
    <source>
        <dbReference type="ARBA" id="ARBA00022448"/>
    </source>
</evidence>
<dbReference type="InterPro" id="IPR015853">
    <property type="entry name" value="ABC_transpr_FbpC"/>
</dbReference>
<evidence type="ECO:0000256" key="3">
    <source>
        <dbReference type="ARBA" id="ARBA00022496"/>
    </source>
</evidence>
<dbReference type="Pfam" id="PF00005">
    <property type="entry name" value="ABC_tran"/>
    <property type="match status" value="1"/>
</dbReference>
<evidence type="ECO:0000313" key="11">
    <source>
        <dbReference type="Proteomes" id="UP000707731"/>
    </source>
</evidence>
<dbReference type="InterPro" id="IPR003593">
    <property type="entry name" value="AAA+_ATPase"/>
</dbReference>
<dbReference type="Proteomes" id="UP000707731">
    <property type="component" value="Unassembled WGS sequence"/>
</dbReference>
<keyword evidence="7" id="KW-0406">Ion transport</keyword>
<dbReference type="SUPFAM" id="SSF50331">
    <property type="entry name" value="MOP-like"/>
    <property type="match status" value="1"/>
</dbReference>
<dbReference type="PROSITE" id="PS50893">
    <property type="entry name" value="ABC_TRANSPORTER_2"/>
    <property type="match status" value="1"/>
</dbReference>
<keyword evidence="8" id="KW-0472">Membrane</keyword>
<keyword evidence="6" id="KW-0408">Iron</keyword>
<sequence length="351" mass="36602">MSELEIAGLDAGYRGKSVLRGVDLRIPSGSLTAVLGPSGCGKTTLLRAVAGFLRPTAGTIRIAGREVAGATTSLPPERRRVTIVPQEAALFPHLSVAANIGYGLPGWSARARRARAERVAELLDVVGLAEHGARRPHQLSGGQQQRVALARALAPRPAAVLLDEPFSALDAGLREQVRGHVRDILTELGATAVLVTHDQDEALSMADQVAVLREGRVAQAGAPEEIYGKPVDIALAHFLGEAVLLPATASGEDATSALGRIVLAGPAHGEGSILLRPEQIRLTPTATTTATADGTAVVRRISFHGHDAMITLSARSGEDLLARVPAPLTVRPGDEVTVEVLGSGVFFPATR</sequence>
<dbReference type="InterPro" id="IPR027417">
    <property type="entry name" value="P-loop_NTPase"/>
</dbReference>
<evidence type="ECO:0000256" key="6">
    <source>
        <dbReference type="ARBA" id="ARBA00023004"/>
    </source>
</evidence>
<evidence type="ECO:0000256" key="8">
    <source>
        <dbReference type="ARBA" id="ARBA00023136"/>
    </source>
</evidence>
<keyword evidence="4" id="KW-0547">Nucleotide-binding</keyword>
<evidence type="ECO:0000256" key="2">
    <source>
        <dbReference type="ARBA" id="ARBA00022475"/>
    </source>
</evidence>
<keyword evidence="2" id="KW-1003">Cell membrane</keyword>
<keyword evidence="3" id="KW-0410">Iron transport</keyword>
<dbReference type="InterPro" id="IPR017871">
    <property type="entry name" value="ABC_transporter-like_CS"/>
</dbReference>
<organism evidence="10 11">
    <name type="scientific">Nocardia higoensis</name>
    <dbReference type="NCBI Taxonomy" id="228599"/>
    <lineage>
        <taxon>Bacteria</taxon>
        <taxon>Bacillati</taxon>
        <taxon>Actinomycetota</taxon>
        <taxon>Actinomycetes</taxon>
        <taxon>Mycobacteriales</taxon>
        <taxon>Nocardiaceae</taxon>
        <taxon>Nocardia</taxon>
    </lineage>
</organism>
<dbReference type="InterPro" id="IPR008995">
    <property type="entry name" value="Mo/tungstate-bd_C_term_dom"/>
</dbReference>
<reference evidence="10 11" key="1">
    <citation type="submission" date="2020-10" db="EMBL/GenBank/DDBJ databases">
        <title>Identification of Nocardia species via Next-generation sequencing and recognition of intraspecies genetic diversity.</title>
        <authorList>
            <person name="Li P."/>
            <person name="Li P."/>
            <person name="Lu B."/>
        </authorList>
    </citation>
    <scope>NUCLEOTIDE SEQUENCE [LARGE SCALE GENOMIC DNA]</scope>
    <source>
        <strain evidence="10 11">BJ06-0143</strain>
    </source>
</reference>
<comment type="caution">
    <text evidence="10">The sequence shown here is derived from an EMBL/GenBank/DDBJ whole genome shotgun (WGS) entry which is preliminary data.</text>
</comment>
<keyword evidence="11" id="KW-1185">Reference proteome</keyword>
<dbReference type="InterPro" id="IPR013611">
    <property type="entry name" value="Transp-assoc_OB_typ2"/>
</dbReference>
<evidence type="ECO:0000256" key="4">
    <source>
        <dbReference type="ARBA" id="ARBA00022741"/>
    </source>
</evidence>
<feature type="domain" description="ABC transporter" evidence="9">
    <location>
        <begin position="4"/>
        <end position="239"/>
    </location>
</feature>
<dbReference type="PANTHER" id="PTHR42781">
    <property type="entry name" value="SPERMIDINE/PUTRESCINE IMPORT ATP-BINDING PROTEIN POTA"/>
    <property type="match status" value="1"/>
</dbReference>
<dbReference type="RefSeq" id="WP_195001392.1">
    <property type="nucleotide sequence ID" value="NZ_JADLQN010000001.1"/>
</dbReference>
<dbReference type="CDD" id="cd03259">
    <property type="entry name" value="ABC_Carb_Solutes_like"/>
    <property type="match status" value="1"/>
</dbReference>
<dbReference type="SMART" id="SM00382">
    <property type="entry name" value="AAA"/>
    <property type="match status" value="1"/>
</dbReference>
<keyword evidence="5 10" id="KW-0067">ATP-binding</keyword>
<evidence type="ECO:0000256" key="7">
    <source>
        <dbReference type="ARBA" id="ARBA00023065"/>
    </source>
</evidence>